<dbReference type="AlphaFoldDB" id="A0A926E1P3"/>
<comment type="caution">
    <text evidence="3">The sequence shown here is derived from an EMBL/GenBank/DDBJ whole genome shotgun (WGS) entry which is preliminary data.</text>
</comment>
<organism evidence="3 4">
    <name type="scientific">Ligaoa zhengdingensis</name>
    <dbReference type="NCBI Taxonomy" id="2763658"/>
    <lineage>
        <taxon>Bacteria</taxon>
        <taxon>Bacillati</taxon>
        <taxon>Bacillota</taxon>
        <taxon>Clostridia</taxon>
        <taxon>Eubacteriales</taxon>
        <taxon>Oscillospiraceae</taxon>
        <taxon>Ligaoa</taxon>
    </lineage>
</organism>
<dbReference type="InterPro" id="IPR012349">
    <property type="entry name" value="Split_barrel_FMN-bd"/>
</dbReference>
<dbReference type="GO" id="GO:0016646">
    <property type="term" value="F:oxidoreductase activity, acting on the CH-NH group of donors, NAD or NADP as acceptor"/>
    <property type="evidence" value="ECO:0007669"/>
    <property type="project" value="UniProtKB-ARBA"/>
</dbReference>
<sequence length="168" mass="18805">MGFTTIPATALKENVFDQIKLGMPLLTAESGGRCNTMTVNWGEMGYLWNRCVTTIFVRPQRFTLPILEAAEGYSLCFMGKGYAEQVAYCGRISGRDEDKIARCGFTVAHKHGVPYFEEAELVVLCKKSFEAQMTAEGFLDRDIIPACYPNGDFHKLFIGEILEVLQKV</sequence>
<keyword evidence="4" id="KW-1185">Reference proteome</keyword>
<dbReference type="PANTHER" id="PTHR43567:SF5">
    <property type="entry name" value="HYPOTHETICAL CYTOSOLIC PROTEIN"/>
    <property type="match status" value="1"/>
</dbReference>
<dbReference type="InterPro" id="IPR002563">
    <property type="entry name" value="Flavin_Rdtase-like_dom"/>
</dbReference>
<feature type="domain" description="Flavin reductase like" evidence="2">
    <location>
        <begin position="21"/>
        <end position="164"/>
    </location>
</feature>
<protein>
    <submittedName>
        <fullName evidence="3">Flavin reductase</fullName>
    </submittedName>
</protein>
<dbReference type="Proteomes" id="UP000653127">
    <property type="component" value="Unassembled WGS sequence"/>
</dbReference>
<gene>
    <name evidence="3" type="ORF">H8711_11355</name>
</gene>
<accession>A0A926E1P3</accession>
<dbReference type="PANTHER" id="PTHR43567">
    <property type="entry name" value="FLAVOREDOXIN-RELATED-RELATED"/>
    <property type="match status" value="1"/>
</dbReference>
<dbReference type="RefSeq" id="WP_249283564.1">
    <property type="nucleotide sequence ID" value="NZ_JACRST010000022.1"/>
</dbReference>
<dbReference type="InterPro" id="IPR052174">
    <property type="entry name" value="Flavoredoxin"/>
</dbReference>
<dbReference type="GO" id="GO:0010181">
    <property type="term" value="F:FMN binding"/>
    <property type="evidence" value="ECO:0007669"/>
    <property type="project" value="InterPro"/>
</dbReference>
<dbReference type="Pfam" id="PF01613">
    <property type="entry name" value="Flavin_Reduct"/>
    <property type="match status" value="1"/>
</dbReference>
<evidence type="ECO:0000313" key="4">
    <source>
        <dbReference type="Proteomes" id="UP000653127"/>
    </source>
</evidence>
<name>A0A926E1P3_9FIRM</name>
<evidence type="ECO:0000313" key="3">
    <source>
        <dbReference type="EMBL" id="MBC8547522.1"/>
    </source>
</evidence>
<evidence type="ECO:0000259" key="2">
    <source>
        <dbReference type="Pfam" id="PF01613"/>
    </source>
</evidence>
<dbReference type="EMBL" id="JACRST010000022">
    <property type="protein sequence ID" value="MBC8547522.1"/>
    <property type="molecule type" value="Genomic_DNA"/>
</dbReference>
<reference evidence="3" key="1">
    <citation type="submission" date="2020-08" db="EMBL/GenBank/DDBJ databases">
        <title>Genome public.</title>
        <authorList>
            <person name="Liu C."/>
            <person name="Sun Q."/>
        </authorList>
    </citation>
    <scope>NUCLEOTIDE SEQUENCE</scope>
    <source>
        <strain evidence="3">NSJ-31</strain>
    </source>
</reference>
<evidence type="ECO:0000256" key="1">
    <source>
        <dbReference type="ARBA" id="ARBA00038054"/>
    </source>
</evidence>
<comment type="similarity">
    <text evidence="1">Belongs to the flavoredoxin family.</text>
</comment>
<proteinExistence type="inferred from homology"/>
<dbReference type="SUPFAM" id="SSF50475">
    <property type="entry name" value="FMN-binding split barrel"/>
    <property type="match status" value="1"/>
</dbReference>
<dbReference type="Gene3D" id="2.30.110.10">
    <property type="entry name" value="Electron Transport, Fmn-binding Protein, Chain A"/>
    <property type="match status" value="1"/>
</dbReference>